<reference evidence="7 8" key="1">
    <citation type="submission" date="2021-03" db="EMBL/GenBank/DDBJ databases">
        <title>Whole genome shotgun sequence of Actinoplanes toevensis NBRC 105298.</title>
        <authorList>
            <person name="Komaki H."/>
            <person name="Tamura T."/>
        </authorList>
    </citation>
    <scope>NUCLEOTIDE SEQUENCE [LARGE SCALE GENOMIC DNA]</scope>
    <source>
        <strain evidence="7 8">NBRC 105298</strain>
    </source>
</reference>
<dbReference type="GO" id="GO:0000976">
    <property type="term" value="F:transcription cis-regulatory region binding"/>
    <property type="evidence" value="ECO:0007669"/>
    <property type="project" value="TreeGrafter"/>
</dbReference>
<evidence type="ECO:0000256" key="5">
    <source>
        <dbReference type="PROSITE-ProRule" id="PRU00335"/>
    </source>
</evidence>
<proteinExistence type="predicted"/>
<keyword evidence="1" id="KW-0678">Repressor</keyword>
<gene>
    <name evidence="7" type="ORF">Ato02nite_046820</name>
</gene>
<evidence type="ECO:0000256" key="2">
    <source>
        <dbReference type="ARBA" id="ARBA00023015"/>
    </source>
</evidence>
<dbReference type="InterPro" id="IPR050109">
    <property type="entry name" value="HTH-type_TetR-like_transc_reg"/>
</dbReference>
<evidence type="ECO:0000313" key="8">
    <source>
        <dbReference type="Proteomes" id="UP000677082"/>
    </source>
</evidence>
<dbReference type="SUPFAM" id="SSF48498">
    <property type="entry name" value="Tetracyclin repressor-like, C-terminal domain"/>
    <property type="match status" value="1"/>
</dbReference>
<evidence type="ECO:0000256" key="4">
    <source>
        <dbReference type="ARBA" id="ARBA00023163"/>
    </source>
</evidence>
<dbReference type="Pfam" id="PF00440">
    <property type="entry name" value="TetR_N"/>
    <property type="match status" value="1"/>
</dbReference>
<dbReference type="RefSeq" id="WP_213008731.1">
    <property type="nucleotide sequence ID" value="NZ_BOQN01000060.1"/>
</dbReference>
<name>A0A919TBE0_9ACTN</name>
<dbReference type="InterPro" id="IPR009057">
    <property type="entry name" value="Homeodomain-like_sf"/>
</dbReference>
<dbReference type="GO" id="GO:0003700">
    <property type="term" value="F:DNA-binding transcription factor activity"/>
    <property type="evidence" value="ECO:0007669"/>
    <property type="project" value="TreeGrafter"/>
</dbReference>
<protein>
    <submittedName>
        <fullName evidence="7">TetR family transcriptional regulator</fullName>
    </submittedName>
</protein>
<organism evidence="7 8">
    <name type="scientific">Paractinoplanes toevensis</name>
    <dbReference type="NCBI Taxonomy" id="571911"/>
    <lineage>
        <taxon>Bacteria</taxon>
        <taxon>Bacillati</taxon>
        <taxon>Actinomycetota</taxon>
        <taxon>Actinomycetes</taxon>
        <taxon>Micromonosporales</taxon>
        <taxon>Micromonosporaceae</taxon>
        <taxon>Paractinoplanes</taxon>
    </lineage>
</organism>
<keyword evidence="8" id="KW-1185">Reference proteome</keyword>
<accession>A0A919TBE0</accession>
<evidence type="ECO:0000256" key="3">
    <source>
        <dbReference type="ARBA" id="ARBA00023125"/>
    </source>
</evidence>
<dbReference type="InterPro" id="IPR003012">
    <property type="entry name" value="Tet_transcr_reg_TetR"/>
</dbReference>
<dbReference type="PRINTS" id="PR00400">
    <property type="entry name" value="TETREPRESSOR"/>
</dbReference>
<sequence length="215" mass="23262">MPRRSATRANGRLSRDGIITAAVELADRDGLSGFSMRRLAQHLGVDAMSIYYHVRDKEALLAAMADAVAAEIAEGDEAGPWTAQLRALIMRARHTMLRHPWAAKVIEERDHPTPAVLVHIERVLAIMRGGGCSVDLGHHAIHLLGSRILGFSQDLFDDNGDAGPVPEEWARSMPHVAELAAAASHSGALGPCDDDAEFAFALDLLLDGLERRRVA</sequence>
<dbReference type="PRINTS" id="PR00455">
    <property type="entry name" value="HTHTETR"/>
</dbReference>
<keyword evidence="2" id="KW-0805">Transcription regulation</keyword>
<dbReference type="AlphaFoldDB" id="A0A919TBE0"/>
<comment type="caution">
    <text evidence="7">The sequence shown here is derived from an EMBL/GenBank/DDBJ whole genome shotgun (WGS) entry which is preliminary data.</text>
</comment>
<dbReference type="GO" id="GO:0046677">
    <property type="term" value="P:response to antibiotic"/>
    <property type="evidence" value="ECO:0007669"/>
    <property type="project" value="InterPro"/>
</dbReference>
<evidence type="ECO:0000313" key="7">
    <source>
        <dbReference type="EMBL" id="GIM92889.1"/>
    </source>
</evidence>
<keyword evidence="3 5" id="KW-0238">DNA-binding</keyword>
<keyword evidence="4" id="KW-0804">Transcription</keyword>
<dbReference type="PROSITE" id="PS50977">
    <property type="entry name" value="HTH_TETR_2"/>
    <property type="match status" value="1"/>
</dbReference>
<dbReference type="InterPro" id="IPR036271">
    <property type="entry name" value="Tet_transcr_reg_TetR-rel_C_sf"/>
</dbReference>
<evidence type="ECO:0000256" key="1">
    <source>
        <dbReference type="ARBA" id="ARBA00022491"/>
    </source>
</evidence>
<dbReference type="Pfam" id="PF02909">
    <property type="entry name" value="TetR_C_1"/>
    <property type="match status" value="1"/>
</dbReference>
<dbReference type="InterPro" id="IPR001647">
    <property type="entry name" value="HTH_TetR"/>
</dbReference>
<dbReference type="Gene3D" id="1.10.10.60">
    <property type="entry name" value="Homeodomain-like"/>
    <property type="match status" value="1"/>
</dbReference>
<dbReference type="InterPro" id="IPR004111">
    <property type="entry name" value="Repressor_TetR_C"/>
</dbReference>
<dbReference type="SUPFAM" id="SSF46689">
    <property type="entry name" value="Homeodomain-like"/>
    <property type="match status" value="1"/>
</dbReference>
<dbReference type="EMBL" id="BOQN01000060">
    <property type="protein sequence ID" value="GIM92889.1"/>
    <property type="molecule type" value="Genomic_DNA"/>
</dbReference>
<feature type="DNA-binding region" description="H-T-H motif" evidence="5">
    <location>
        <begin position="35"/>
        <end position="54"/>
    </location>
</feature>
<dbReference type="PANTHER" id="PTHR30055">
    <property type="entry name" value="HTH-TYPE TRANSCRIPTIONAL REGULATOR RUTR"/>
    <property type="match status" value="1"/>
</dbReference>
<dbReference type="Proteomes" id="UP000677082">
    <property type="component" value="Unassembled WGS sequence"/>
</dbReference>
<dbReference type="PANTHER" id="PTHR30055:SF151">
    <property type="entry name" value="TRANSCRIPTIONAL REGULATORY PROTEIN"/>
    <property type="match status" value="1"/>
</dbReference>
<evidence type="ECO:0000259" key="6">
    <source>
        <dbReference type="PROSITE" id="PS50977"/>
    </source>
</evidence>
<dbReference type="GO" id="GO:0045892">
    <property type="term" value="P:negative regulation of DNA-templated transcription"/>
    <property type="evidence" value="ECO:0007669"/>
    <property type="project" value="InterPro"/>
</dbReference>
<feature type="domain" description="HTH tetR-type" evidence="6">
    <location>
        <begin position="12"/>
        <end position="72"/>
    </location>
</feature>
<dbReference type="Gene3D" id="1.10.357.10">
    <property type="entry name" value="Tetracycline Repressor, domain 2"/>
    <property type="match status" value="1"/>
</dbReference>